<organism evidence="1 2">
    <name type="scientific">Comamonas thiooxydans</name>
    <dbReference type="NCBI Taxonomy" id="363952"/>
    <lineage>
        <taxon>Bacteria</taxon>
        <taxon>Pseudomonadati</taxon>
        <taxon>Pseudomonadota</taxon>
        <taxon>Betaproteobacteria</taxon>
        <taxon>Burkholderiales</taxon>
        <taxon>Comamonadaceae</taxon>
        <taxon>Comamonas</taxon>
    </lineage>
</organism>
<proteinExistence type="predicted"/>
<dbReference type="Proteomes" id="UP000029567">
    <property type="component" value="Unassembled WGS sequence"/>
</dbReference>
<gene>
    <name evidence="1" type="ORF">P245_26215</name>
</gene>
<dbReference type="AlphaFoldDB" id="A0A0E3B781"/>
<reference evidence="1 2" key="1">
    <citation type="submission" date="2013-09" db="EMBL/GenBank/DDBJ databases">
        <title>High correlation between genotypes and phenotypes of environmental bacteria Comamonas testosteroni strains.</title>
        <authorList>
            <person name="Liu L."/>
            <person name="Zhu W."/>
            <person name="Xia X."/>
            <person name="Xu B."/>
            <person name="Luo M."/>
            <person name="Wang G."/>
        </authorList>
    </citation>
    <scope>NUCLEOTIDE SEQUENCE [LARGE SCALE GENOMIC DNA]</scope>
    <source>
        <strain evidence="1 2">JL14</strain>
    </source>
</reference>
<evidence type="ECO:0000313" key="1">
    <source>
        <dbReference type="EMBL" id="KGG83051.1"/>
    </source>
</evidence>
<accession>A0A0E3B781</accession>
<comment type="caution">
    <text evidence="1">The sequence shown here is derived from an EMBL/GenBank/DDBJ whole genome shotgun (WGS) entry which is preliminary data.</text>
</comment>
<protein>
    <submittedName>
        <fullName evidence="1">Uncharacterized protein</fullName>
    </submittedName>
</protein>
<sequence>MHITGMVMGTVTMMGTTGIRTATSIMAIGQVVMEVGISTRAGVGAAGARPETQTKKATFGWLGLSGDRLESVGAVLAFGWGLGQYPQNLFGRVRVRHWRHDLLIRRFEFEIGGVQVGHGYSLKGGWKLMSPFLMLDCGSSLTGM</sequence>
<name>A0A0E3B781_9BURK</name>
<dbReference type="EMBL" id="AWTN01000148">
    <property type="protein sequence ID" value="KGG83051.1"/>
    <property type="molecule type" value="Genomic_DNA"/>
</dbReference>
<evidence type="ECO:0000313" key="2">
    <source>
        <dbReference type="Proteomes" id="UP000029567"/>
    </source>
</evidence>